<comment type="caution">
    <text evidence="3">The sequence shown here is derived from an EMBL/GenBank/DDBJ whole genome shotgun (WGS) entry which is preliminary data.</text>
</comment>
<evidence type="ECO:0000313" key="3">
    <source>
        <dbReference type="EMBL" id="HIZ70006.1"/>
    </source>
</evidence>
<dbReference type="GO" id="GO:0071281">
    <property type="term" value="P:cellular response to iron ion"/>
    <property type="evidence" value="ECO:0007669"/>
    <property type="project" value="TreeGrafter"/>
</dbReference>
<sequence length="377" mass="41832">MRYLLLFIASMSLLLNGCGGTSAPTPTSEKGDTLRYAHASLLLTIEHPGYTRVDIRDPWHPGQTLARYALVTKGAKGDSLVKQAPWGEGVSVVRVPLRQAVVFTSAHCALFQELGAENCVAGVCDKPFNNLAWIKGNGKIVDCGSSLSPDVERIVDIKADALLVSPFQDAHYERLTQTGIPLLLLADYMEISPLGRAEWMRFYGRLTGKAREADSLFHRVDSIYQGLRAQARRLPKGRSLLTERKTGSVWYCPGGQSTIGQLLADAHAAYPFAHDTHAGSLPLSPEQVLEQADSIDVWAFKVNDNDPLSRRWLLEEYAGYASLKAFQQGEVYACPVNSTLFFEEQAFHPEHLLRDFILLSHPGALPGKLRYFRRLHE</sequence>
<organism evidence="3 4">
    <name type="scientific">Candidatus Prevotella avicola</name>
    <dbReference type="NCBI Taxonomy" id="2838738"/>
    <lineage>
        <taxon>Bacteria</taxon>
        <taxon>Pseudomonadati</taxon>
        <taxon>Bacteroidota</taxon>
        <taxon>Bacteroidia</taxon>
        <taxon>Bacteroidales</taxon>
        <taxon>Prevotellaceae</taxon>
        <taxon>Prevotella</taxon>
    </lineage>
</organism>
<dbReference type="PANTHER" id="PTHR30535">
    <property type="entry name" value="VITAMIN B12-BINDING PROTEIN"/>
    <property type="match status" value="1"/>
</dbReference>
<dbReference type="Pfam" id="PF01497">
    <property type="entry name" value="Peripla_BP_2"/>
    <property type="match status" value="1"/>
</dbReference>
<feature type="signal peptide" evidence="1">
    <location>
        <begin position="1"/>
        <end position="23"/>
    </location>
</feature>
<accession>A0A9D2G0E4</accession>
<reference evidence="3" key="2">
    <citation type="submission" date="2021-04" db="EMBL/GenBank/DDBJ databases">
        <authorList>
            <person name="Gilroy R."/>
        </authorList>
    </citation>
    <scope>NUCLEOTIDE SEQUENCE</scope>
    <source>
        <strain evidence="3">ChiHecec3B27-8219</strain>
    </source>
</reference>
<dbReference type="Gene3D" id="3.40.50.1980">
    <property type="entry name" value="Nitrogenase molybdenum iron protein domain"/>
    <property type="match status" value="2"/>
</dbReference>
<protein>
    <submittedName>
        <fullName evidence="3">ABC transporter substrate-binding protein</fullName>
    </submittedName>
</protein>
<proteinExistence type="predicted"/>
<evidence type="ECO:0000256" key="1">
    <source>
        <dbReference type="SAM" id="SignalP"/>
    </source>
</evidence>
<keyword evidence="1" id="KW-0732">Signal</keyword>
<dbReference type="SUPFAM" id="SSF53807">
    <property type="entry name" value="Helical backbone' metal receptor"/>
    <property type="match status" value="1"/>
</dbReference>
<gene>
    <name evidence="3" type="ORF">H9966_09060</name>
</gene>
<dbReference type="InterPro" id="IPR002491">
    <property type="entry name" value="ABC_transptr_periplasmic_BD"/>
</dbReference>
<reference evidence="3" key="1">
    <citation type="journal article" date="2021" name="PeerJ">
        <title>Extensive microbial diversity within the chicken gut microbiome revealed by metagenomics and culture.</title>
        <authorList>
            <person name="Gilroy R."/>
            <person name="Ravi A."/>
            <person name="Getino M."/>
            <person name="Pursley I."/>
            <person name="Horton D.L."/>
            <person name="Alikhan N.F."/>
            <person name="Baker D."/>
            <person name="Gharbi K."/>
            <person name="Hall N."/>
            <person name="Watson M."/>
            <person name="Adriaenssens E.M."/>
            <person name="Foster-Nyarko E."/>
            <person name="Jarju S."/>
            <person name="Secka A."/>
            <person name="Antonio M."/>
            <person name="Oren A."/>
            <person name="Chaudhuri R.R."/>
            <person name="La Ragione R."/>
            <person name="Hildebrand F."/>
            <person name="Pallen M.J."/>
        </authorList>
    </citation>
    <scope>NUCLEOTIDE SEQUENCE</scope>
    <source>
        <strain evidence="3">ChiHecec3B27-8219</strain>
    </source>
</reference>
<evidence type="ECO:0000259" key="2">
    <source>
        <dbReference type="PROSITE" id="PS50983"/>
    </source>
</evidence>
<dbReference type="PANTHER" id="PTHR30535:SF34">
    <property type="entry name" value="MOLYBDATE-BINDING PROTEIN MOLA"/>
    <property type="match status" value="1"/>
</dbReference>
<feature type="domain" description="Fe/B12 periplasmic-binding" evidence="2">
    <location>
        <begin position="99"/>
        <end position="364"/>
    </location>
</feature>
<dbReference type="EMBL" id="DXBE01000066">
    <property type="protein sequence ID" value="HIZ70006.1"/>
    <property type="molecule type" value="Genomic_DNA"/>
</dbReference>
<dbReference type="Proteomes" id="UP000824055">
    <property type="component" value="Unassembled WGS sequence"/>
</dbReference>
<feature type="chain" id="PRO_5039612918" evidence="1">
    <location>
        <begin position="24"/>
        <end position="377"/>
    </location>
</feature>
<evidence type="ECO:0000313" key="4">
    <source>
        <dbReference type="Proteomes" id="UP000824055"/>
    </source>
</evidence>
<dbReference type="PROSITE" id="PS50983">
    <property type="entry name" value="FE_B12_PBP"/>
    <property type="match status" value="1"/>
</dbReference>
<dbReference type="InterPro" id="IPR050902">
    <property type="entry name" value="ABC_Transporter_SBP"/>
</dbReference>
<dbReference type="AlphaFoldDB" id="A0A9D2G0E4"/>
<name>A0A9D2G0E4_9BACT</name>